<organism evidence="3 4">
    <name type="scientific">Inquilinus limosus</name>
    <dbReference type="NCBI Taxonomy" id="171674"/>
    <lineage>
        <taxon>Bacteria</taxon>
        <taxon>Pseudomonadati</taxon>
        <taxon>Pseudomonadota</taxon>
        <taxon>Alphaproteobacteria</taxon>
        <taxon>Rhodospirillales</taxon>
        <taxon>Rhodospirillaceae</taxon>
        <taxon>Inquilinus</taxon>
    </lineage>
</organism>
<gene>
    <name evidence="3" type="ORF">BWR60_07075</name>
</gene>
<evidence type="ECO:0000313" key="4">
    <source>
        <dbReference type="Proteomes" id="UP000196655"/>
    </source>
</evidence>
<dbReference type="Pfam" id="PF02615">
    <property type="entry name" value="Ldh_2"/>
    <property type="match status" value="1"/>
</dbReference>
<dbReference type="EMBL" id="NHON01000009">
    <property type="protein sequence ID" value="OWJ67962.1"/>
    <property type="molecule type" value="Genomic_DNA"/>
</dbReference>
<dbReference type="PANTHER" id="PTHR11091:SF0">
    <property type="entry name" value="MALATE DEHYDROGENASE"/>
    <property type="match status" value="1"/>
</dbReference>
<dbReference type="Gene3D" id="1.10.1530.10">
    <property type="match status" value="1"/>
</dbReference>
<evidence type="ECO:0000313" key="3">
    <source>
        <dbReference type="EMBL" id="OWJ67962.1"/>
    </source>
</evidence>
<dbReference type="PANTHER" id="PTHR11091">
    <property type="entry name" value="OXIDOREDUCTASE-RELATED"/>
    <property type="match status" value="1"/>
</dbReference>
<evidence type="ECO:0008006" key="5">
    <source>
        <dbReference type="Google" id="ProtNLM"/>
    </source>
</evidence>
<dbReference type="InterPro" id="IPR043143">
    <property type="entry name" value="Mal/L-sulf/L-lact_DH-like_NADP"/>
</dbReference>
<accession>A0A211ZRP5</accession>
<dbReference type="GO" id="GO:0016491">
    <property type="term" value="F:oxidoreductase activity"/>
    <property type="evidence" value="ECO:0007669"/>
    <property type="project" value="UniProtKB-KW"/>
</dbReference>
<dbReference type="Gene3D" id="3.30.1370.60">
    <property type="entry name" value="Hypothetical oxidoreductase yiak, domain 2"/>
    <property type="match status" value="1"/>
</dbReference>
<dbReference type="Proteomes" id="UP000196655">
    <property type="component" value="Unassembled WGS sequence"/>
</dbReference>
<evidence type="ECO:0000256" key="2">
    <source>
        <dbReference type="ARBA" id="ARBA00023002"/>
    </source>
</evidence>
<comment type="similarity">
    <text evidence="1">Belongs to the LDH2/MDH2 oxidoreductase family.</text>
</comment>
<sequence>MRLIGTGPLTGIVERIFAAGGCGAEEAGRIARHLVDSNLCGHDSHGVVRTRRYIDFLRAGTVFPGRSAELVFDGGSLLVIDGQFGFGQTIGEQAMDLLAERAKATGIALVTIRRSGHLGRLGDWAERLAGHGLVSLHFLNTTGLGLMVTPFGGSDRRLSPSPLAICVPVEGRDPILLDITTAMTAEGKLLVAKNKGEPVAPGIIVDKAGQPTTDPADFYAGGAILPFGGHRGAGLNILTDILSGALSGGGCTAPGVTVLENTMTSIAIDVNRLPDRAAYAAEILRFSGWVKESPPADPAAPVLLPGEVEAATRRRRAAEGIPIDDATWGDIRAAAASVGLLEADIDAMVPDAGP</sequence>
<evidence type="ECO:0000256" key="1">
    <source>
        <dbReference type="ARBA" id="ARBA00006056"/>
    </source>
</evidence>
<dbReference type="RefSeq" id="WP_088150309.1">
    <property type="nucleotide sequence ID" value="NZ_NHON01000009.1"/>
</dbReference>
<name>A0A211ZRP5_9PROT</name>
<keyword evidence="4" id="KW-1185">Reference proteome</keyword>
<proteinExistence type="inferred from homology"/>
<dbReference type="SUPFAM" id="SSF89733">
    <property type="entry name" value="L-sulfolactate dehydrogenase-like"/>
    <property type="match status" value="1"/>
</dbReference>
<protein>
    <recommendedName>
        <fullName evidence="5">Malate/lactate/ureidoglycolate dehydrogenase</fullName>
    </recommendedName>
</protein>
<dbReference type="OrthoDB" id="9811519at2"/>
<dbReference type="InterPro" id="IPR036111">
    <property type="entry name" value="Mal/L-sulfo/L-lacto_DH-like_sf"/>
</dbReference>
<comment type="caution">
    <text evidence="3">The sequence shown here is derived from an EMBL/GenBank/DDBJ whole genome shotgun (WGS) entry which is preliminary data.</text>
</comment>
<dbReference type="AlphaFoldDB" id="A0A211ZRP5"/>
<keyword evidence="2" id="KW-0560">Oxidoreductase</keyword>
<reference evidence="4" key="1">
    <citation type="submission" date="2017-05" db="EMBL/GenBank/DDBJ databases">
        <authorList>
            <person name="Macchi M."/>
            <person name="Festa S."/>
            <person name="Coppotelli B.M."/>
            <person name="Morelli I.S."/>
        </authorList>
    </citation>
    <scope>NUCLEOTIDE SEQUENCE [LARGE SCALE GENOMIC DNA]</scope>
    <source>
        <strain evidence="4">I</strain>
    </source>
</reference>
<dbReference type="InterPro" id="IPR043144">
    <property type="entry name" value="Mal/L-sulf/L-lact_DH-like_ah"/>
</dbReference>
<dbReference type="InterPro" id="IPR003767">
    <property type="entry name" value="Malate/L-lactate_DH-like"/>
</dbReference>